<dbReference type="OrthoDB" id="8256281at2"/>
<dbReference type="Proteomes" id="UP000050863">
    <property type="component" value="Unassembled WGS sequence"/>
</dbReference>
<dbReference type="RefSeq" id="WP_057834125.1">
    <property type="nucleotide sequence ID" value="NZ_LLXZ01000022.1"/>
</dbReference>
<protein>
    <recommendedName>
        <fullName evidence="5">Sulfur globule protein</fullName>
    </recommendedName>
</protein>
<gene>
    <name evidence="3" type="ORF">CQ12_17885</name>
</gene>
<evidence type="ECO:0000313" key="3">
    <source>
        <dbReference type="EMBL" id="KRR13755.1"/>
    </source>
</evidence>
<comment type="caution">
    <text evidence="3">The sequence shown here is derived from an EMBL/GenBank/DDBJ whole genome shotgun (WGS) entry which is preliminary data.</text>
</comment>
<evidence type="ECO:0000313" key="4">
    <source>
        <dbReference type="Proteomes" id="UP000050863"/>
    </source>
</evidence>
<sequence length="85" mass="9233">MFRKITLGLIAAASLTFAAAAPASAGGFHHHHWGHHWGHGYGWGPAVSVGFGGVYVDTGLNGCLRQRWVETRRGMRLRTVNVCAY</sequence>
<keyword evidence="1" id="KW-0472">Membrane</keyword>
<reference evidence="3 4" key="1">
    <citation type="submission" date="2014-03" db="EMBL/GenBank/DDBJ databases">
        <title>Bradyrhizobium valentinum sp. nov., isolated from effective nodules of Lupinus mariae-josephae, a lupine endemic of basic-lime soils in Eastern Spain.</title>
        <authorList>
            <person name="Duran D."/>
            <person name="Rey L."/>
            <person name="Navarro A."/>
            <person name="Busquets A."/>
            <person name="Imperial J."/>
            <person name="Ruiz-Argueso T."/>
        </authorList>
    </citation>
    <scope>NUCLEOTIDE SEQUENCE [LARGE SCALE GENOMIC DNA]</scope>
    <source>
        <strain evidence="3 4">PAC68</strain>
    </source>
</reference>
<keyword evidence="2" id="KW-0732">Signal</keyword>
<organism evidence="3 4">
    <name type="scientific">Bradyrhizobium jicamae</name>
    <dbReference type="NCBI Taxonomy" id="280332"/>
    <lineage>
        <taxon>Bacteria</taxon>
        <taxon>Pseudomonadati</taxon>
        <taxon>Pseudomonadota</taxon>
        <taxon>Alphaproteobacteria</taxon>
        <taxon>Hyphomicrobiales</taxon>
        <taxon>Nitrobacteraceae</taxon>
        <taxon>Bradyrhizobium</taxon>
    </lineage>
</organism>
<feature type="signal peptide" evidence="2">
    <location>
        <begin position="1"/>
        <end position="25"/>
    </location>
</feature>
<keyword evidence="1" id="KW-0812">Transmembrane</keyword>
<name>A0A0R3M1E2_9BRAD</name>
<evidence type="ECO:0000256" key="1">
    <source>
        <dbReference type="SAM" id="Phobius"/>
    </source>
</evidence>
<dbReference type="STRING" id="280332.CQ12_17885"/>
<feature type="transmembrane region" description="Helical" evidence="1">
    <location>
        <begin position="41"/>
        <end position="64"/>
    </location>
</feature>
<evidence type="ECO:0008006" key="5">
    <source>
        <dbReference type="Google" id="ProtNLM"/>
    </source>
</evidence>
<keyword evidence="1" id="KW-1133">Transmembrane helix</keyword>
<keyword evidence="4" id="KW-1185">Reference proteome</keyword>
<dbReference type="EMBL" id="LLXZ01000022">
    <property type="protein sequence ID" value="KRR13755.1"/>
    <property type="molecule type" value="Genomic_DNA"/>
</dbReference>
<proteinExistence type="predicted"/>
<feature type="chain" id="PRO_5006443601" description="Sulfur globule protein" evidence="2">
    <location>
        <begin position="26"/>
        <end position="85"/>
    </location>
</feature>
<evidence type="ECO:0000256" key="2">
    <source>
        <dbReference type="SAM" id="SignalP"/>
    </source>
</evidence>
<accession>A0A0R3M1E2</accession>
<dbReference type="AlphaFoldDB" id="A0A0R3M1E2"/>